<dbReference type="SMART" id="SM00333">
    <property type="entry name" value="TUDOR"/>
    <property type="match status" value="5"/>
</dbReference>
<dbReference type="InterPro" id="IPR013083">
    <property type="entry name" value="Znf_RING/FYVE/PHD"/>
</dbReference>
<dbReference type="PROSITE" id="PS50304">
    <property type="entry name" value="TUDOR"/>
    <property type="match status" value="4"/>
</dbReference>
<accession>A0A6P3XGC8</accession>
<dbReference type="InterPro" id="IPR035437">
    <property type="entry name" value="SNase_OB-fold_sf"/>
</dbReference>
<dbReference type="Gene3D" id="2.30.30.140">
    <property type="match status" value="5"/>
</dbReference>
<evidence type="ECO:0000256" key="6">
    <source>
        <dbReference type="SAM" id="MobiDB-lite"/>
    </source>
</evidence>
<keyword evidence="10" id="KW-1185">Reference proteome</keyword>
<dbReference type="PROSITE" id="PS50119">
    <property type="entry name" value="ZF_BBOX"/>
    <property type="match status" value="1"/>
</dbReference>
<feature type="coiled-coil region" evidence="5">
    <location>
        <begin position="292"/>
        <end position="327"/>
    </location>
</feature>
<dbReference type="InterPro" id="IPR002999">
    <property type="entry name" value="Tudor"/>
</dbReference>
<dbReference type="PROSITE" id="PS00518">
    <property type="entry name" value="ZF_RING_1"/>
    <property type="match status" value="1"/>
</dbReference>
<feature type="compositionally biased region" description="Polar residues" evidence="6">
    <location>
        <begin position="1405"/>
        <end position="1417"/>
    </location>
</feature>
<evidence type="ECO:0000256" key="4">
    <source>
        <dbReference type="PROSITE-ProRule" id="PRU00024"/>
    </source>
</evidence>
<evidence type="ECO:0000313" key="11">
    <source>
        <dbReference type="RefSeq" id="XP_014477486.1"/>
    </source>
</evidence>
<dbReference type="KEGG" id="dqu:106745947"/>
<gene>
    <name evidence="11" type="primary">LOC106745947</name>
</gene>
<proteinExistence type="predicted"/>
<evidence type="ECO:0000256" key="3">
    <source>
        <dbReference type="ARBA" id="ARBA00022833"/>
    </source>
</evidence>
<dbReference type="InterPro" id="IPR017907">
    <property type="entry name" value="Znf_RING_CS"/>
</dbReference>
<dbReference type="RefSeq" id="XP_014477486.1">
    <property type="nucleotide sequence ID" value="XM_014622000.1"/>
</dbReference>
<dbReference type="PANTHER" id="PTHR16442:SF1">
    <property type="entry name" value="RING FINGER PROTEIN 17"/>
    <property type="match status" value="1"/>
</dbReference>
<dbReference type="Gene3D" id="3.30.40.10">
    <property type="entry name" value="Zinc/RING finger domain, C3HC4 (zinc finger)"/>
    <property type="match status" value="1"/>
</dbReference>
<evidence type="ECO:0000256" key="5">
    <source>
        <dbReference type="SAM" id="Coils"/>
    </source>
</evidence>
<feature type="domain" description="Tudor" evidence="9">
    <location>
        <begin position="1564"/>
        <end position="1627"/>
    </location>
</feature>
<evidence type="ECO:0000256" key="1">
    <source>
        <dbReference type="ARBA" id="ARBA00022723"/>
    </source>
</evidence>
<feature type="domain" description="Tudor" evidence="9">
    <location>
        <begin position="1251"/>
        <end position="1309"/>
    </location>
</feature>
<evidence type="ECO:0000259" key="8">
    <source>
        <dbReference type="PROSITE" id="PS50119"/>
    </source>
</evidence>
<feature type="domain" description="Tudor" evidence="9">
    <location>
        <begin position="960"/>
        <end position="1018"/>
    </location>
</feature>
<dbReference type="SUPFAM" id="SSF57845">
    <property type="entry name" value="B-box zinc-binding domain"/>
    <property type="match status" value="1"/>
</dbReference>
<keyword evidence="5" id="KW-0175">Coiled coil</keyword>
<keyword evidence="2 4" id="KW-0863">Zinc-finger</keyword>
<feature type="domain" description="Tudor" evidence="9">
    <location>
        <begin position="734"/>
        <end position="792"/>
    </location>
</feature>
<name>A0A6P3XGC8_DINQU</name>
<dbReference type="GO" id="GO:0005737">
    <property type="term" value="C:cytoplasm"/>
    <property type="evidence" value="ECO:0007669"/>
    <property type="project" value="UniProtKB-ARBA"/>
</dbReference>
<dbReference type="InterPro" id="IPR001841">
    <property type="entry name" value="Znf_RING"/>
</dbReference>
<feature type="region of interest" description="Disordered" evidence="6">
    <location>
        <begin position="1405"/>
        <end position="1430"/>
    </location>
</feature>
<sequence length="1711" mass="196188">MSMPSRVRAFVPNSKASSSFFTCFNIPKTKSKHVTCVSCSHKFYVPITDKSLLTGSLIPLVLPCGHPICSGCVKKKTISCPLCKTNVKDNIKKLPLNLYTLGLLVSSSQQRPAENDDEDFAFCHKLAVRLRQIKTQGYCHECGNSASVKCVQCMVLFCSSCYSKIHGRALQNHTQILLVKEEDGNFCQITNSCLPTCSESLSYFCNDCNISGCSNCMLLKHKMHSYITLQKKNEDMMAEFNEVNQKIIENLQRVTQVKQKLKSTLMSTYEPEESDSVETKIAKHFAYLHGVLQNLEAKLMNHLHQRRNSLKNDLAEIRAHVDAQEEQLSVALTMASYTKDNFGKVDMRNAIQVLREMSDLPCHLLRNDFTEDEAILFNIDENIIAHLNNHCALQVPQVSRYQLVRTEALPEDYKMEPLEKDSSIADVLNQTLSSRTTRSPPSNVSVSSNVSSTVTQIVQTEKTDEINVDRHQVEVAYIYNPSSFYVHYLFSKPEYDQLKKDLQVYANSCDERPIELHQNDMCIVKERVGCRWHRGRVLKVKDVSLNNFPETLYTILYIDQGYKECHVPISRIRTISDKHLKLQPQAVRCCLHGIVPIKNMWSAKSTKDFKKLLRQTTVFMHIMKYTLDILYVDICTVSLAGNSMGPQSICNALIYMKHACNDMSISQMRPIYNTYVYNKEELTLNKTTDVTVNHVESPAEIYVSKRGKQNNLLKLLGELKEYYEGNTSVPIISTPKEGLPCVAQYTDDAWHRCEIAKVISENKVQVFYVDIGRTLTQNCDVLRAILSKYIHFKTQAIRISLMYVAADPDGKWKAESIDELSRIFQDVTSALLSTRKKTIDGYSACIRLPDIPDVSRLLKAKHLVNCWNSDESKRKIGQHDADIPESFDREFLSEEFKSDIRSVQEEETIKDPYKMEVYIKQMITPDCIYVTQAERKESNASFLEEMQQFYRSFCSEKGKNWNEGAVCVVYSAKDKSYLRAKILKIKSPEVLVYFYDLGIEETVTIGDVQYLHSWFAKQPAYCFKVKLAGILPCGGSSAWPSLSCSTLSDIIRRNARYKFYITKLVQQEVCDDTIPVELWVRQIKIPGPLAPSIVEINSINRMLIEEGVALPIKDYFSKARSVYVAEFKRQLLDSHMFVSCDDDIKWLNKEICRSVNCEIDDSSTSHKYSLEELLKETCIVGKPKKEHSKRISDWLPALPITEEVFHAIPTYVDDHGSVYLHSVKQNSASISLIEKELQSHFELKEIQLYHNWKEGDVCIAQYHLNKRWYRGRIIQVFGATLKVAFVDYGNVEDCDVMSVSRDIKMEHIPIQCTKCVISGLSPETVSGNWTLDDLDRLHSILVDKKCSVSILQREPTHLVISIALSEAPHSDFLTCLLNLKTKVGMKIKIERKEWNDSIDEETSLSDSARNSVLNEEITNNEDDDTSKTSSLELETKDVMLKENVISGNSIEKLEYNDDKEILHFEDIQWPELFTSGDCMFSSTPQNESEEGSFFGEYKPLIIPPDTKYIEVILRCNRSPIISCAQLAENNDDMFSDVLHNYYLQYEAVTLDIQQNAAFQPLIESFESNISCVAKFTDGEWYRCVIMRSQRLPNSNVVRVMLHYIDYGNSDHKDLNLSDKNHDLRLPKKEWMEVPAMAFECKFWNINFVSDDVNLLADKLNEIYNKVVVAKIKEIHENMLVAEMYENNICQKLLYEQLIDEDLYQLKKSKKD</sequence>
<feature type="domain" description="B box-type" evidence="8">
    <location>
        <begin position="188"/>
        <end position="229"/>
    </location>
</feature>
<evidence type="ECO:0000259" key="9">
    <source>
        <dbReference type="PROSITE" id="PS50304"/>
    </source>
</evidence>
<reference evidence="11" key="1">
    <citation type="submission" date="2025-08" db="UniProtKB">
        <authorList>
            <consortium name="RefSeq"/>
        </authorList>
    </citation>
    <scope>IDENTIFICATION</scope>
</reference>
<keyword evidence="3" id="KW-0862">Zinc</keyword>
<protein>
    <submittedName>
        <fullName evidence="11">RING finger protein 17-like isoform X1</fullName>
    </submittedName>
</protein>
<feature type="domain" description="RING-type" evidence="7">
    <location>
        <begin position="36"/>
        <end position="84"/>
    </location>
</feature>
<dbReference type="SMART" id="SM00336">
    <property type="entry name" value="BBOX"/>
    <property type="match status" value="2"/>
</dbReference>
<dbReference type="Proteomes" id="UP000515204">
    <property type="component" value="Unplaced"/>
</dbReference>
<dbReference type="GO" id="GO:0008270">
    <property type="term" value="F:zinc ion binding"/>
    <property type="evidence" value="ECO:0007669"/>
    <property type="project" value="UniProtKB-KW"/>
</dbReference>
<dbReference type="GeneID" id="106745947"/>
<dbReference type="PROSITE" id="PS50089">
    <property type="entry name" value="ZF_RING_2"/>
    <property type="match status" value="1"/>
</dbReference>
<dbReference type="Pfam" id="PF00567">
    <property type="entry name" value="TUDOR"/>
    <property type="match status" value="5"/>
</dbReference>
<dbReference type="InterPro" id="IPR000315">
    <property type="entry name" value="Znf_B-box"/>
</dbReference>
<dbReference type="CDD" id="cd20379">
    <property type="entry name" value="Tudor_dTUD-like"/>
    <property type="match status" value="1"/>
</dbReference>
<dbReference type="PANTHER" id="PTHR16442">
    <property type="entry name" value="RING FINGER PROTEIN 17"/>
    <property type="match status" value="1"/>
</dbReference>
<dbReference type="OrthoDB" id="5800423at2759"/>
<dbReference type="Gene3D" id="2.40.50.90">
    <property type="match status" value="4"/>
</dbReference>
<dbReference type="Gene3D" id="3.30.160.60">
    <property type="entry name" value="Classic Zinc Finger"/>
    <property type="match status" value="1"/>
</dbReference>
<dbReference type="SUPFAM" id="SSF63748">
    <property type="entry name" value="Tudor/PWWP/MBT"/>
    <property type="match status" value="5"/>
</dbReference>
<keyword evidence="1" id="KW-0479">Metal-binding</keyword>
<dbReference type="CTD" id="42236"/>
<dbReference type="SUPFAM" id="SSF57850">
    <property type="entry name" value="RING/U-box"/>
    <property type="match status" value="1"/>
</dbReference>
<evidence type="ECO:0000313" key="10">
    <source>
        <dbReference type="Proteomes" id="UP000515204"/>
    </source>
</evidence>
<organism evidence="10 11">
    <name type="scientific">Dinoponera quadriceps</name>
    <name type="common">South American ant</name>
    <dbReference type="NCBI Taxonomy" id="609295"/>
    <lineage>
        <taxon>Eukaryota</taxon>
        <taxon>Metazoa</taxon>
        <taxon>Ecdysozoa</taxon>
        <taxon>Arthropoda</taxon>
        <taxon>Hexapoda</taxon>
        <taxon>Insecta</taxon>
        <taxon>Pterygota</taxon>
        <taxon>Neoptera</taxon>
        <taxon>Endopterygota</taxon>
        <taxon>Hymenoptera</taxon>
        <taxon>Apocrita</taxon>
        <taxon>Aculeata</taxon>
        <taxon>Formicoidea</taxon>
        <taxon>Formicidae</taxon>
        <taxon>Ponerinae</taxon>
        <taxon>Ponerini</taxon>
        <taxon>Dinoponera</taxon>
    </lineage>
</organism>
<dbReference type="CDD" id="cd19757">
    <property type="entry name" value="Bbox1"/>
    <property type="match status" value="1"/>
</dbReference>
<dbReference type="SMART" id="SM00184">
    <property type="entry name" value="RING"/>
    <property type="match status" value="1"/>
</dbReference>
<evidence type="ECO:0000256" key="2">
    <source>
        <dbReference type="ARBA" id="ARBA00022771"/>
    </source>
</evidence>
<evidence type="ECO:0000259" key="7">
    <source>
        <dbReference type="PROSITE" id="PS50089"/>
    </source>
</evidence>